<dbReference type="Proteomes" id="UP000825729">
    <property type="component" value="Unassembled WGS sequence"/>
</dbReference>
<accession>A0AAV7EIG0</accession>
<dbReference type="AlphaFoldDB" id="A0AAV7EIG0"/>
<dbReference type="EMBL" id="JAINDJ010000005">
    <property type="protein sequence ID" value="KAG9447003.1"/>
    <property type="molecule type" value="Genomic_DNA"/>
</dbReference>
<protein>
    <submittedName>
        <fullName evidence="1">Uncharacterized protein</fullName>
    </submittedName>
</protein>
<evidence type="ECO:0000313" key="2">
    <source>
        <dbReference type="Proteomes" id="UP000825729"/>
    </source>
</evidence>
<comment type="caution">
    <text evidence="1">The sequence shown here is derived from an EMBL/GenBank/DDBJ whole genome shotgun (WGS) entry which is preliminary data.</text>
</comment>
<evidence type="ECO:0000313" key="1">
    <source>
        <dbReference type="EMBL" id="KAG9447003.1"/>
    </source>
</evidence>
<sequence>MKVGWDLADTPRAVQIEKFQKEVEPEMLKDQEFEAELKEAGTPINETKRSSFDPSFIKSLVPFENPIFCYMDSLGSSGGILCIANSARVALIDFEQRAYTLGILIKDLEINKQWAVGGVYGPCAANEKKALSARDD</sequence>
<gene>
    <name evidence="1" type="ORF">H6P81_013131</name>
</gene>
<organism evidence="1 2">
    <name type="scientific">Aristolochia fimbriata</name>
    <name type="common">White veined hardy Dutchman's pipe vine</name>
    <dbReference type="NCBI Taxonomy" id="158543"/>
    <lineage>
        <taxon>Eukaryota</taxon>
        <taxon>Viridiplantae</taxon>
        <taxon>Streptophyta</taxon>
        <taxon>Embryophyta</taxon>
        <taxon>Tracheophyta</taxon>
        <taxon>Spermatophyta</taxon>
        <taxon>Magnoliopsida</taxon>
        <taxon>Magnoliidae</taxon>
        <taxon>Piperales</taxon>
        <taxon>Aristolochiaceae</taxon>
        <taxon>Aristolochia</taxon>
    </lineage>
</organism>
<keyword evidence="2" id="KW-1185">Reference proteome</keyword>
<reference evidence="1 2" key="1">
    <citation type="submission" date="2021-07" db="EMBL/GenBank/DDBJ databases">
        <title>The Aristolochia fimbriata genome: insights into angiosperm evolution, floral development and chemical biosynthesis.</title>
        <authorList>
            <person name="Jiao Y."/>
        </authorList>
    </citation>
    <scope>NUCLEOTIDE SEQUENCE [LARGE SCALE GENOMIC DNA]</scope>
    <source>
        <strain evidence="1">IBCAS-2021</strain>
        <tissue evidence="1">Leaf</tissue>
    </source>
</reference>
<proteinExistence type="predicted"/>
<name>A0AAV7EIG0_ARIFI</name>